<dbReference type="InterPro" id="IPR011527">
    <property type="entry name" value="ABC1_TM_dom"/>
</dbReference>
<organism evidence="8 9">
    <name type="scientific">Streptomyces clavuligerus</name>
    <dbReference type="NCBI Taxonomy" id="1901"/>
    <lineage>
        <taxon>Bacteria</taxon>
        <taxon>Bacillati</taxon>
        <taxon>Actinomycetota</taxon>
        <taxon>Actinomycetes</taxon>
        <taxon>Kitasatosporales</taxon>
        <taxon>Streptomycetaceae</taxon>
        <taxon>Streptomyces</taxon>
    </lineage>
</organism>
<dbReference type="PANTHER" id="PTHR24221:SF654">
    <property type="entry name" value="ATP-BINDING CASSETTE SUB-FAMILY B MEMBER 6"/>
    <property type="match status" value="1"/>
</dbReference>
<dbReference type="SMART" id="SM00382">
    <property type="entry name" value="AAA"/>
    <property type="match status" value="1"/>
</dbReference>
<dbReference type="InterPro" id="IPR017871">
    <property type="entry name" value="ABC_transporter-like_CS"/>
</dbReference>
<dbReference type="AlphaFoldDB" id="B5GTZ9"/>
<evidence type="ECO:0000256" key="4">
    <source>
        <dbReference type="ARBA" id="ARBA00022840"/>
    </source>
</evidence>
<dbReference type="GO" id="GO:0016887">
    <property type="term" value="F:ATP hydrolysis activity"/>
    <property type="evidence" value="ECO:0007669"/>
    <property type="project" value="InterPro"/>
</dbReference>
<keyword evidence="6 7" id="KW-0472">Membrane</keyword>
<dbReference type="GO" id="GO:0005524">
    <property type="term" value="F:ATP binding"/>
    <property type="evidence" value="ECO:0007669"/>
    <property type="project" value="UniProtKB-KW"/>
</dbReference>
<keyword evidence="2 7" id="KW-0812">Transmembrane</keyword>
<dbReference type="SUPFAM" id="SSF52540">
    <property type="entry name" value="P-loop containing nucleoside triphosphate hydrolases"/>
    <property type="match status" value="1"/>
</dbReference>
<keyword evidence="5 7" id="KW-1133">Transmembrane helix</keyword>
<protein>
    <submittedName>
        <fullName evidence="8">ABC-type multidrug transport system, ATPase and permease component</fullName>
    </submittedName>
</protein>
<evidence type="ECO:0000256" key="1">
    <source>
        <dbReference type="ARBA" id="ARBA00004651"/>
    </source>
</evidence>
<proteinExistence type="predicted"/>
<dbReference type="Gene3D" id="1.20.1560.10">
    <property type="entry name" value="ABC transporter type 1, transmembrane domain"/>
    <property type="match status" value="1"/>
</dbReference>
<dbReference type="GO" id="GO:0005886">
    <property type="term" value="C:plasma membrane"/>
    <property type="evidence" value="ECO:0007669"/>
    <property type="project" value="UniProtKB-SubCell"/>
</dbReference>
<feature type="transmembrane region" description="Helical" evidence="7">
    <location>
        <begin position="274"/>
        <end position="292"/>
    </location>
</feature>
<feature type="transmembrane region" description="Helical" evidence="7">
    <location>
        <begin position="61"/>
        <end position="82"/>
    </location>
</feature>
<keyword evidence="4" id="KW-0067">ATP-binding</keyword>
<evidence type="ECO:0000313" key="8">
    <source>
        <dbReference type="EMBL" id="EFG05472.1"/>
    </source>
</evidence>
<evidence type="ECO:0000256" key="6">
    <source>
        <dbReference type="ARBA" id="ARBA00023136"/>
    </source>
</evidence>
<evidence type="ECO:0000256" key="2">
    <source>
        <dbReference type="ARBA" id="ARBA00022692"/>
    </source>
</evidence>
<dbReference type="InterPro" id="IPR003439">
    <property type="entry name" value="ABC_transporter-like_ATP-bd"/>
</dbReference>
<dbReference type="PROSITE" id="PS50893">
    <property type="entry name" value="ABC_TRANSPORTER_2"/>
    <property type="match status" value="1"/>
</dbReference>
<dbReference type="eggNOG" id="COG1132">
    <property type="taxonomic scope" value="Bacteria"/>
</dbReference>
<evidence type="ECO:0000313" key="9">
    <source>
        <dbReference type="Proteomes" id="UP000002357"/>
    </source>
</evidence>
<dbReference type="InterPro" id="IPR027417">
    <property type="entry name" value="P-loop_NTPase"/>
</dbReference>
<keyword evidence="3" id="KW-0547">Nucleotide-binding</keyword>
<dbReference type="OrthoDB" id="9806127at2"/>
<evidence type="ECO:0000256" key="5">
    <source>
        <dbReference type="ARBA" id="ARBA00022989"/>
    </source>
</evidence>
<feature type="transmembrane region" description="Helical" evidence="7">
    <location>
        <begin position="151"/>
        <end position="177"/>
    </location>
</feature>
<dbReference type="EMBL" id="CM000913">
    <property type="protein sequence ID" value="EFG05472.1"/>
    <property type="molecule type" value="Genomic_DNA"/>
</dbReference>
<dbReference type="PROSITE" id="PS50929">
    <property type="entry name" value="ABC_TM1F"/>
    <property type="match status" value="1"/>
</dbReference>
<feature type="transmembrane region" description="Helical" evidence="7">
    <location>
        <begin position="238"/>
        <end position="262"/>
    </location>
</feature>
<dbReference type="GO" id="GO:0140359">
    <property type="term" value="F:ABC-type transporter activity"/>
    <property type="evidence" value="ECO:0007669"/>
    <property type="project" value="InterPro"/>
</dbReference>
<dbReference type="GeneID" id="93732906"/>
<gene>
    <name evidence="8" type="ORF">SCLAV_0396</name>
</gene>
<reference evidence="8 9" key="1">
    <citation type="journal article" date="2010" name="Genome Biol. Evol.">
        <title>The sequence of a 1.8-mb bacterial linear plasmid reveals a rich evolutionary reservoir of secondary metabolic pathways.</title>
        <authorList>
            <person name="Medema M.H."/>
            <person name="Trefzer A."/>
            <person name="Kovalchuk A."/>
            <person name="van den Berg M."/>
            <person name="Mueller U."/>
            <person name="Heijne W."/>
            <person name="Wu L."/>
            <person name="Alam M.T."/>
            <person name="Ronning C.M."/>
            <person name="Nierman W.C."/>
            <person name="Bovenberg R.A.L."/>
            <person name="Breitling R."/>
            <person name="Takano E."/>
        </authorList>
    </citation>
    <scope>NUCLEOTIDE SEQUENCE [LARGE SCALE GENOMIC DNA]</scope>
    <source>
        <strain evidence="9">ATCC 27064 / DSM 738 / JCM 4710 / NBRC 13307 / NCIMB 12785 / NRRL 3585 / VKM Ac-602</strain>
    </source>
</reference>
<evidence type="ECO:0000256" key="7">
    <source>
        <dbReference type="SAM" id="Phobius"/>
    </source>
</evidence>
<dbReference type="KEGG" id="sclf:BB341_25825"/>
<dbReference type="Proteomes" id="UP000002357">
    <property type="component" value="Chromosome"/>
</dbReference>
<dbReference type="PANTHER" id="PTHR24221">
    <property type="entry name" value="ATP-BINDING CASSETTE SUB-FAMILY B"/>
    <property type="match status" value="1"/>
</dbReference>
<dbReference type="RefSeq" id="WP_003955301.1">
    <property type="nucleotide sequence ID" value="NZ_CM000913.1"/>
</dbReference>
<comment type="subcellular location">
    <subcellularLocation>
        <location evidence="1">Cell membrane</location>
        <topology evidence="1">Multi-pass membrane protein</topology>
    </subcellularLocation>
</comment>
<dbReference type="InterPro" id="IPR003593">
    <property type="entry name" value="AAA+_ATPase"/>
</dbReference>
<dbReference type="PROSITE" id="PS00211">
    <property type="entry name" value="ABC_TRANSPORTER_1"/>
    <property type="match status" value="1"/>
</dbReference>
<keyword evidence="9" id="KW-1185">Reference proteome</keyword>
<dbReference type="InterPro" id="IPR036640">
    <property type="entry name" value="ABC1_TM_sf"/>
</dbReference>
<accession>B5GTZ9</accession>
<dbReference type="Gene3D" id="3.40.50.300">
    <property type="entry name" value="P-loop containing nucleotide triphosphate hydrolases"/>
    <property type="match status" value="1"/>
</dbReference>
<feature type="transmembrane region" description="Helical" evidence="7">
    <location>
        <begin position="20"/>
        <end position="49"/>
    </location>
</feature>
<name>B5GTZ9_STRCL</name>
<dbReference type="InterPro" id="IPR039421">
    <property type="entry name" value="Type_1_exporter"/>
</dbReference>
<dbReference type="SUPFAM" id="SSF90123">
    <property type="entry name" value="ABC transporter transmembrane region"/>
    <property type="match status" value="1"/>
</dbReference>
<sequence>MTSEHEPPPRPAGPSPLIRALLPGLPALALASLTAAACGLCRLGALWFTVRLLTDPAPAHAVWACTAWLTGALLSALSSWTAHRGEARFAERLRRDIAEHLVRMPASALAARGGDALRRLVSDDIAALHHTVAHLPAETATLAVVPLASTAVLLAVAGPAALLALVPGLLAACYHLLVVPRTSARHGAESARVMSDIAAAVDDHARGARICRVYGAQGGAAAAYAAATRRFTTGTVRWVGRVATLAAVAGALLQAAATYAIAYAAGHGREPGTLAVMLLFGLATVTPALRLGHGLDHVRAGRAAAGRIAEVFREPAVTPFARRAGDGAGATGTALVRLTVKNAGRVLVHEVTHTFTPSAITAVTGPSGSGKTTLLRVIAGLESAMAGNVVLPPAATPCQASGPVLLLPQGGDLLPGTVRDTLRLSAPDADDGDLAEGLRRAQLRIPPGTGTADLSGGERQRVALARAFLTDAPVILLDEPTSALDARTADRVMAELRLLADAGKTLIVVTHDLRLAATADEQLTLTGTHLTTAGGSR</sequence>
<dbReference type="Pfam" id="PF00005">
    <property type="entry name" value="ABC_tran"/>
    <property type="match status" value="1"/>
</dbReference>
<evidence type="ECO:0000256" key="3">
    <source>
        <dbReference type="ARBA" id="ARBA00022741"/>
    </source>
</evidence>
<dbReference type="STRING" id="1901.BB341_25825"/>